<accession>A0AAD7GIZ3</accession>
<evidence type="ECO:0000256" key="2">
    <source>
        <dbReference type="ARBA" id="ARBA00023043"/>
    </source>
</evidence>
<feature type="repeat" description="ANK" evidence="3">
    <location>
        <begin position="799"/>
        <end position="831"/>
    </location>
</feature>
<dbReference type="PROSITE" id="PS50088">
    <property type="entry name" value="ANK_REPEAT"/>
    <property type="match status" value="13"/>
</dbReference>
<dbReference type="InterPro" id="IPR054471">
    <property type="entry name" value="GPIID_WHD"/>
</dbReference>
<evidence type="ECO:0000256" key="1">
    <source>
        <dbReference type="ARBA" id="ARBA00022737"/>
    </source>
</evidence>
<feature type="repeat" description="ANK" evidence="3">
    <location>
        <begin position="1087"/>
        <end position="1119"/>
    </location>
</feature>
<feature type="repeat" description="ANK" evidence="3">
    <location>
        <begin position="1163"/>
        <end position="1195"/>
    </location>
</feature>
<dbReference type="EMBL" id="JARKIE010000032">
    <property type="protein sequence ID" value="KAJ7696960.1"/>
    <property type="molecule type" value="Genomic_DNA"/>
</dbReference>
<protein>
    <submittedName>
        <fullName evidence="7">Ankyrin repeat-containing domain protein</fullName>
    </submittedName>
</protein>
<proteinExistence type="predicted"/>
<evidence type="ECO:0000259" key="5">
    <source>
        <dbReference type="Pfam" id="PF22939"/>
    </source>
</evidence>
<dbReference type="InterPro" id="IPR056884">
    <property type="entry name" value="NPHP3-like_N"/>
</dbReference>
<keyword evidence="2 3" id="KW-0040">ANK repeat</keyword>
<dbReference type="PROSITE" id="PS50297">
    <property type="entry name" value="ANK_REP_REGION"/>
    <property type="match status" value="11"/>
</dbReference>
<evidence type="ECO:0000256" key="4">
    <source>
        <dbReference type="SAM" id="MobiDB-lite"/>
    </source>
</evidence>
<feature type="repeat" description="ANK" evidence="3">
    <location>
        <begin position="942"/>
        <end position="974"/>
    </location>
</feature>
<dbReference type="SUPFAM" id="SSF52540">
    <property type="entry name" value="P-loop containing nucleoside triphosphate hydrolases"/>
    <property type="match status" value="1"/>
</dbReference>
<dbReference type="InterPro" id="IPR059179">
    <property type="entry name" value="MLKL-like_MCAfunc"/>
</dbReference>
<dbReference type="Pfam" id="PF22939">
    <property type="entry name" value="WHD_GPIID"/>
    <property type="match status" value="1"/>
</dbReference>
<feature type="compositionally biased region" description="Polar residues" evidence="4">
    <location>
        <begin position="12"/>
        <end position="28"/>
    </location>
</feature>
<dbReference type="InterPro" id="IPR036770">
    <property type="entry name" value="Ankyrin_rpt-contain_sf"/>
</dbReference>
<evidence type="ECO:0000256" key="3">
    <source>
        <dbReference type="PROSITE-ProRule" id="PRU00023"/>
    </source>
</evidence>
<dbReference type="PANTHER" id="PTHR24126">
    <property type="entry name" value="ANKYRIN REPEAT, PH AND SEC7 DOMAIN CONTAINING PROTEIN SECG-RELATED"/>
    <property type="match status" value="1"/>
</dbReference>
<dbReference type="Pfam" id="PF24883">
    <property type="entry name" value="NPHP3_N"/>
    <property type="match status" value="1"/>
</dbReference>
<dbReference type="PANTHER" id="PTHR24126:SF14">
    <property type="entry name" value="ANK_REP_REGION DOMAIN-CONTAINING PROTEIN"/>
    <property type="match status" value="1"/>
</dbReference>
<feature type="repeat" description="ANK" evidence="3">
    <location>
        <begin position="975"/>
        <end position="1007"/>
    </location>
</feature>
<organism evidence="7 8">
    <name type="scientific">Mycena rosella</name>
    <name type="common">Pink bonnet</name>
    <name type="synonym">Agaricus rosellus</name>
    <dbReference type="NCBI Taxonomy" id="1033263"/>
    <lineage>
        <taxon>Eukaryota</taxon>
        <taxon>Fungi</taxon>
        <taxon>Dikarya</taxon>
        <taxon>Basidiomycota</taxon>
        <taxon>Agaricomycotina</taxon>
        <taxon>Agaricomycetes</taxon>
        <taxon>Agaricomycetidae</taxon>
        <taxon>Agaricales</taxon>
        <taxon>Marasmiineae</taxon>
        <taxon>Mycenaceae</taxon>
        <taxon>Mycena</taxon>
    </lineage>
</organism>
<dbReference type="InterPro" id="IPR027417">
    <property type="entry name" value="P-loop_NTPase"/>
</dbReference>
<reference evidence="7" key="1">
    <citation type="submission" date="2023-03" db="EMBL/GenBank/DDBJ databases">
        <title>Massive genome expansion in bonnet fungi (Mycena s.s.) driven by repeated elements and novel gene families across ecological guilds.</title>
        <authorList>
            <consortium name="Lawrence Berkeley National Laboratory"/>
            <person name="Harder C.B."/>
            <person name="Miyauchi S."/>
            <person name="Viragh M."/>
            <person name="Kuo A."/>
            <person name="Thoen E."/>
            <person name="Andreopoulos B."/>
            <person name="Lu D."/>
            <person name="Skrede I."/>
            <person name="Drula E."/>
            <person name="Henrissat B."/>
            <person name="Morin E."/>
            <person name="Kohler A."/>
            <person name="Barry K."/>
            <person name="LaButti K."/>
            <person name="Morin E."/>
            <person name="Salamov A."/>
            <person name="Lipzen A."/>
            <person name="Mereny Z."/>
            <person name="Hegedus B."/>
            <person name="Baldrian P."/>
            <person name="Stursova M."/>
            <person name="Weitz H."/>
            <person name="Taylor A."/>
            <person name="Grigoriev I.V."/>
            <person name="Nagy L.G."/>
            <person name="Martin F."/>
            <person name="Kauserud H."/>
        </authorList>
    </citation>
    <scope>NUCLEOTIDE SEQUENCE</scope>
    <source>
        <strain evidence="7">CBHHK067</strain>
    </source>
</reference>
<feature type="repeat" description="ANK" evidence="3">
    <location>
        <begin position="1054"/>
        <end position="1086"/>
    </location>
</feature>
<feature type="repeat" description="ANK" evidence="3">
    <location>
        <begin position="1373"/>
        <end position="1405"/>
    </location>
</feature>
<feature type="region of interest" description="Disordered" evidence="4">
    <location>
        <begin position="1"/>
        <end position="79"/>
    </location>
</feature>
<name>A0AAD7GIZ3_MYCRO</name>
<comment type="caution">
    <text evidence="7">The sequence shown here is derived from an EMBL/GenBank/DDBJ whole genome shotgun (WGS) entry which is preliminary data.</text>
</comment>
<keyword evidence="1" id="KW-0677">Repeat</keyword>
<feature type="repeat" description="ANK" evidence="3">
    <location>
        <begin position="1298"/>
        <end position="1330"/>
    </location>
</feature>
<keyword evidence="8" id="KW-1185">Reference proteome</keyword>
<evidence type="ECO:0000313" key="8">
    <source>
        <dbReference type="Proteomes" id="UP001221757"/>
    </source>
</evidence>
<feature type="repeat" description="ANK" evidence="3">
    <location>
        <begin position="829"/>
        <end position="861"/>
    </location>
</feature>
<dbReference type="SUPFAM" id="SSF48403">
    <property type="entry name" value="Ankyrin repeat"/>
    <property type="match status" value="2"/>
</dbReference>
<feature type="repeat" description="ANK" evidence="3">
    <location>
        <begin position="862"/>
        <end position="894"/>
    </location>
</feature>
<dbReference type="Pfam" id="PF12796">
    <property type="entry name" value="Ank_2"/>
    <property type="match status" value="6"/>
</dbReference>
<feature type="compositionally biased region" description="Polar residues" evidence="4">
    <location>
        <begin position="62"/>
        <end position="72"/>
    </location>
</feature>
<dbReference type="PRINTS" id="PR01415">
    <property type="entry name" value="ANKYRIN"/>
</dbReference>
<dbReference type="CDD" id="cd21037">
    <property type="entry name" value="MLKL_NTD"/>
    <property type="match status" value="1"/>
</dbReference>
<dbReference type="Gene3D" id="1.25.40.20">
    <property type="entry name" value="Ankyrin repeat-containing domain"/>
    <property type="match status" value="6"/>
</dbReference>
<feature type="domain" description="Nephrocystin 3-like N-terminal" evidence="6">
    <location>
        <begin position="293"/>
        <end position="445"/>
    </location>
</feature>
<dbReference type="Gene3D" id="3.40.50.300">
    <property type="entry name" value="P-loop containing nucleotide triphosphate hydrolases"/>
    <property type="match status" value="1"/>
</dbReference>
<feature type="compositionally biased region" description="Basic residues" evidence="4">
    <location>
        <begin position="1"/>
        <end position="11"/>
    </location>
</feature>
<dbReference type="Pfam" id="PF00023">
    <property type="entry name" value="Ank"/>
    <property type="match status" value="1"/>
</dbReference>
<dbReference type="InterPro" id="IPR002110">
    <property type="entry name" value="Ankyrin_rpt"/>
</dbReference>
<feature type="repeat" description="ANK" evidence="3">
    <location>
        <begin position="1265"/>
        <end position="1297"/>
    </location>
</feature>
<feature type="domain" description="GPI inositol-deacylase winged helix" evidence="5">
    <location>
        <begin position="559"/>
        <end position="641"/>
    </location>
</feature>
<evidence type="ECO:0000313" key="7">
    <source>
        <dbReference type="EMBL" id="KAJ7696960.1"/>
    </source>
</evidence>
<dbReference type="SMART" id="SM00248">
    <property type="entry name" value="ANK"/>
    <property type="match status" value="16"/>
</dbReference>
<evidence type="ECO:0000259" key="6">
    <source>
        <dbReference type="Pfam" id="PF24883"/>
    </source>
</evidence>
<feature type="repeat" description="ANK" evidence="3">
    <location>
        <begin position="1196"/>
        <end position="1228"/>
    </location>
</feature>
<gene>
    <name evidence="7" type="ORF">B0H17DRAFT_383058</name>
</gene>
<sequence length="1418" mass="154258">MHLKALLKFRKPQTNSVPKSSPGASDTQPAAKPSSYLRGMMNIFRPSKRKGARNGADRTPPHAQNQSESSGQRPDAEVATPAQITQTAGVKDIIMSNLPAVLSVVQQLGKLIKSVPFLEPAGVILTEAVKVYQEVDSNSGKQDELSEKVDALNDGIAQAISWFKNCDQVDPVGRLGSDVKTYLEKVEKVEELLTVHRDHGWFSNIVNRGKIGENLVLLDKQLDDFGNIFQTKCLINIQGKLDEIAKTQDKMVLDIGTTLEILTKGEHTKIIKWLSLINSFTRQAEILRTRQPGTVEWILGDDCFTQWEAGSGRILWGRGIPGAGKTVLASVVVDHLQKKNVKKNIGVACIYLNHKETGTQTPSNLLASLLSQLVLDKTIGSTSAVQIQKMFQQHSPKRTRPELAEISEILSLVVAEWSKVYIIVDGLDEYPVDDQKTLLEHLTAMGVCLMLTSRHNVALPNTDAETFEIRGTKQDIQKYVEEQITHSSDLRSIIGSSGLSQDIIEKILCNVDGMFLLARLHVASFKACTTIANIREKVKNLTGDLGDAYKEAIDRINHQHEKRKNLALSVLTWVANAKRLLTVPELQDALAVEPDANSFDPENCPEISIILTACAGLVIVDEQSERVRLVHATTQKYLDDSNLFPEAHTEITRTLLTYMACDNILQYALHNQSPFFEKKAHPLLKYCSYCLLHAVGPPEAELRNAIVNFLELAATWYTFWKYQSLGQGNSSSYPWNHPDWPKSASPLWVAAASNLQETAKYLLDSGGVSPNVEGDPLSVASFYGHIQMAKELLKRGAEINSRALEGASSQGDTDMVCLLLEKGANVCAEEDIAIRVAAKAGRTKIVEMLLAKGANLNAVDGQNSTALHVAAGHGHIETVHFLLQNGADINPAEEYTGNPLEAAACWTIPFYQSNSDNLAKVAADRMELVQLLLEKGANVNRRNGGALRAASKAGHKDIVQIFLENGANVNAVGGEDGSALKAASSKGQIDIVQFLLEKGADVNLDDLAVSALEAATCWNGFDRNNPRMTESQIKARRLSLVRLLLDEGANINDNNDGPLRAASKAGHKDIVQILLENGANVNAIGGEDCSALKAASSKGQIDIVQFLLEKGADVNLDGLAVGALEAATCWNDPYWMSTESQRKAWRLSLVSLLLDKGANIHHNNNGPLRAASKAGHKDIVQILLENGANVNAVNGEDGSALKAALSRGQIDIVQFLLEKGANVNPDDLEAAICWNDWMSNESETKAQRLSLVRLLLDKGANIRHNNGGPLCAASKAGHKDIVQILLENGANVNAVSKEDSSALKAASSEGQIDIVRFLLEKGADVNLDGLAVGALEAAICWNDPWLSNEPETKAWRLSLVRLLLEKGANIHHNNNGPLRAASKAGHKEVVQLLLENGANADPLQIELPDDSQPDDDSR</sequence>
<feature type="repeat" description="ANK" evidence="3">
    <location>
        <begin position="776"/>
        <end position="804"/>
    </location>
</feature>
<dbReference type="Proteomes" id="UP001221757">
    <property type="component" value="Unassembled WGS sequence"/>
</dbReference>